<reference evidence="1 2" key="1">
    <citation type="submission" date="2024-09" db="EMBL/GenBank/DDBJ databases">
        <authorList>
            <person name="Sun Q."/>
            <person name="Mori K."/>
        </authorList>
    </citation>
    <scope>NUCLEOTIDE SEQUENCE [LARGE SCALE GENOMIC DNA]</scope>
    <source>
        <strain evidence="1 2">CCM 7609</strain>
    </source>
</reference>
<dbReference type="Proteomes" id="UP001589575">
    <property type="component" value="Unassembled WGS sequence"/>
</dbReference>
<sequence length="154" mass="15940">MPAGQDGLGQFPASLGLAAGQQHGQHGVRHHCPLVGAEHVIDDPEGPESGEFPVHRDHQVEGTGLVVCHGQRFGTHGPGAEVDGLAREERPAGVEQLRTVVGGDRLQTRQGLAEVPAGNGQCRGLDTEHGGGLFRGSADHGFGAVQVSHHGPCL</sequence>
<proteinExistence type="predicted"/>
<dbReference type="EMBL" id="JBHMFI010000002">
    <property type="protein sequence ID" value="MFB9074605.1"/>
    <property type="molecule type" value="Genomic_DNA"/>
</dbReference>
<protein>
    <submittedName>
        <fullName evidence="1">Uncharacterized protein</fullName>
    </submittedName>
</protein>
<organism evidence="1 2">
    <name type="scientific">Citricoccus parietis</name>
    <dbReference type="NCBI Taxonomy" id="592307"/>
    <lineage>
        <taxon>Bacteria</taxon>
        <taxon>Bacillati</taxon>
        <taxon>Actinomycetota</taxon>
        <taxon>Actinomycetes</taxon>
        <taxon>Micrococcales</taxon>
        <taxon>Micrococcaceae</taxon>
        <taxon>Citricoccus</taxon>
    </lineage>
</organism>
<evidence type="ECO:0000313" key="1">
    <source>
        <dbReference type="EMBL" id="MFB9074605.1"/>
    </source>
</evidence>
<comment type="caution">
    <text evidence="1">The sequence shown here is derived from an EMBL/GenBank/DDBJ whole genome shotgun (WGS) entry which is preliminary data.</text>
</comment>
<keyword evidence="2" id="KW-1185">Reference proteome</keyword>
<gene>
    <name evidence="1" type="ORF">ACFFX0_26815</name>
</gene>
<accession>A0ABV5G6M9</accession>
<evidence type="ECO:0000313" key="2">
    <source>
        <dbReference type="Proteomes" id="UP001589575"/>
    </source>
</evidence>
<name>A0ABV5G6M9_9MICC</name>